<protein>
    <submittedName>
        <fullName evidence="3">Uncharacterized protein DUF4396</fullName>
    </submittedName>
</protein>
<feature type="transmembrane region" description="Helical" evidence="1">
    <location>
        <begin position="36"/>
        <end position="56"/>
    </location>
</feature>
<feature type="transmembrane region" description="Helical" evidence="1">
    <location>
        <begin position="149"/>
        <end position="169"/>
    </location>
</feature>
<feature type="transmembrane region" description="Helical" evidence="1">
    <location>
        <begin position="77"/>
        <end position="103"/>
    </location>
</feature>
<feature type="transmembrane region" description="Helical" evidence="1">
    <location>
        <begin position="181"/>
        <end position="199"/>
    </location>
</feature>
<dbReference type="AlphaFoldDB" id="A0A370FYY6"/>
<keyword evidence="1" id="KW-0472">Membrane</keyword>
<keyword evidence="1" id="KW-1133">Transmembrane helix</keyword>
<dbReference type="RefSeq" id="WP_197737804.1">
    <property type="nucleotide sequence ID" value="NZ_LR699114.1"/>
</dbReference>
<evidence type="ECO:0000259" key="2">
    <source>
        <dbReference type="Pfam" id="PF14342"/>
    </source>
</evidence>
<gene>
    <name evidence="3" type="ORF">C8D86_1512</name>
</gene>
<reference evidence="3 4" key="1">
    <citation type="submission" date="2018-07" db="EMBL/GenBank/DDBJ databases">
        <title>Genomic Encyclopedia of Type Strains, Phase IV (KMG-IV): sequencing the most valuable type-strain genomes for metagenomic binning, comparative biology and taxonomic classification.</title>
        <authorList>
            <person name="Goeker M."/>
        </authorList>
    </citation>
    <scope>NUCLEOTIDE SEQUENCE [LARGE SCALE GENOMIC DNA]</scope>
    <source>
        <strain evidence="3 4">DSM 16500</strain>
    </source>
</reference>
<accession>A0A370FYY6</accession>
<evidence type="ECO:0000256" key="1">
    <source>
        <dbReference type="SAM" id="Phobius"/>
    </source>
</evidence>
<comment type="caution">
    <text evidence="3">The sequence shown here is derived from an EMBL/GenBank/DDBJ whole genome shotgun (WGS) entry which is preliminary data.</text>
</comment>
<evidence type="ECO:0000313" key="4">
    <source>
        <dbReference type="Proteomes" id="UP000254720"/>
    </source>
</evidence>
<feature type="transmembrane region" description="Helical" evidence="1">
    <location>
        <begin position="234"/>
        <end position="255"/>
    </location>
</feature>
<dbReference type="EMBL" id="QQAX01000051">
    <property type="protein sequence ID" value="RDI36675.1"/>
    <property type="molecule type" value="Genomic_DNA"/>
</dbReference>
<name>A0A370FYY6_9COXI</name>
<feature type="transmembrane region" description="Helical" evidence="1">
    <location>
        <begin position="109"/>
        <end position="128"/>
    </location>
</feature>
<feature type="transmembrane region" description="Helical" evidence="1">
    <location>
        <begin position="7"/>
        <end position="30"/>
    </location>
</feature>
<proteinExistence type="predicted"/>
<organism evidence="3 4">
    <name type="scientific">Aquicella lusitana</name>
    <dbReference type="NCBI Taxonomy" id="254246"/>
    <lineage>
        <taxon>Bacteria</taxon>
        <taxon>Pseudomonadati</taxon>
        <taxon>Pseudomonadota</taxon>
        <taxon>Gammaproteobacteria</taxon>
        <taxon>Legionellales</taxon>
        <taxon>Coxiellaceae</taxon>
        <taxon>Aquicella</taxon>
    </lineage>
</organism>
<sequence>MLTGMLILWFILTLASLIFIIYDLIIVTPAPWVMKIAWILVVLYTGPVGLFVYLLSCREYLFGTHDKMVSAQWKQAIGSEVHCLAGDATGIILAALIISFFTISAGWEMVLEYIAGFLVGLFIFQALFMKDMMGGDYIKALKKSFLPEWLSMNMIMTGMIPAMMIWRYLDINAADPSTLSFWGSMSLASIIGGVLAYPVNHWLVSHGLKHGMVTGKHHMQHELPPIHKAGRTQLGFITLLTLIALLMAVIIGLAYT</sequence>
<evidence type="ECO:0000313" key="3">
    <source>
        <dbReference type="EMBL" id="RDI36675.1"/>
    </source>
</evidence>
<keyword evidence="1" id="KW-0812">Transmembrane</keyword>
<dbReference type="InterPro" id="IPR025509">
    <property type="entry name" value="DUF4396"/>
</dbReference>
<feature type="domain" description="DUF4396" evidence="2">
    <location>
        <begin position="72"/>
        <end position="209"/>
    </location>
</feature>
<dbReference type="Proteomes" id="UP000254720">
    <property type="component" value="Unassembled WGS sequence"/>
</dbReference>
<dbReference type="Pfam" id="PF14342">
    <property type="entry name" value="DUF4396"/>
    <property type="match status" value="1"/>
</dbReference>
<keyword evidence="4" id="KW-1185">Reference proteome</keyword>